<organism evidence="1">
    <name type="scientific">Rhizophora mucronata</name>
    <name type="common">Asiatic mangrove</name>
    <dbReference type="NCBI Taxonomy" id="61149"/>
    <lineage>
        <taxon>Eukaryota</taxon>
        <taxon>Viridiplantae</taxon>
        <taxon>Streptophyta</taxon>
        <taxon>Embryophyta</taxon>
        <taxon>Tracheophyta</taxon>
        <taxon>Spermatophyta</taxon>
        <taxon>Magnoliopsida</taxon>
        <taxon>eudicotyledons</taxon>
        <taxon>Gunneridae</taxon>
        <taxon>Pentapetalae</taxon>
        <taxon>rosids</taxon>
        <taxon>fabids</taxon>
        <taxon>Malpighiales</taxon>
        <taxon>Rhizophoraceae</taxon>
        <taxon>Rhizophora</taxon>
    </lineage>
</organism>
<sequence>MISKKFTIKLLQLNIMVWLTFPFFEMRFSSE</sequence>
<reference evidence="1" key="1">
    <citation type="submission" date="2018-02" db="EMBL/GenBank/DDBJ databases">
        <title>Rhizophora mucronata_Transcriptome.</title>
        <authorList>
            <person name="Meera S.P."/>
            <person name="Sreeshan A."/>
            <person name="Augustine A."/>
        </authorList>
    </citation>
    <scope>NUCLEOTIDE SEQUENCE</scope>
    <source>
        <tissue evidence="1">Leaf</tissue>
    </source>
</reference>
<name>A0A2P2NUJ4_RHIMU</name>
<dbReference type="EMBL" id="GGEC01065616">
    <property type="protein sequence ID" value="MBX46100.1"/>
    <property type="molecule type" value="Transcribed_RNA"/>
</dbReference>
<dbReference type="AlphaFoldDB" id="A0A2P2NUJ4"/>
<proteinExistence type="predicted"/>
<evidence type="ECO:0000313" key="1">
    <source>
        <dbReference type="EMBL" id="MBX46100.1"/>
    </source>
</evidence>
<protein>
    <submittedName>
        <fullName evidence="1">Uncharacterized protein</fullName>
    </submittedName>
</protein>
<accession>A0A2P2NUJ4</accession>